<organism evidence="1 2">
    <name type="scientific">Stenotrophomonas pictorum JCM 9942</name>
    <dbReference type="NCBI Taxonomy" id="1236960"/>
    <lineage>
        <taxon>Bacteria</taxon>
        <taxon>Pseudomonadati</taxon>
        <taxon>Pseudomonadota</taxon>
        <taxon>Gammaproteobacteria</taxon>
        <taxon>Lysobacterales</taxon>
        <taxon>Lysobacteraceae</taxon>
        <taxon>Stenotrophomonas</taxon>
    </lineage>
</organism>
<dbReference type="OrthoDB" id="837929at2"/>
<dbReference type="AlphaFoldDB" id="A0A0R0AQ35"/>
<reference evidence="1 2" key="1">
    <citation type="submission" date="2015-10" db="EMBL/GenBank/DDBJ databases">
        <title>Genome sequencing and analysis of members of genus Stenotrophomonas.</title>
        <authorList>
            <person name="Patil P.P."/>
            <person name="Midha S."/>
            <person name="Patil P.B."/>
        </authorList>
    </citation>
    <scope>NUCLEOTIDE SEQUENCE [LARGE SCALE GENOMIC DNA]</scope>
    <source>
        <strain evidence="1 2">JCM 9942</strain>
    </source>
</reference>
<name>A0A0R0AQ35_9GAMM</name>
<comment type="caution">
    <text evidence="1">The sequence shown here is derived from an EMBL/GenBank/DDBJ whole genome shotgun (WGS) entry which is preliminary data.</text>
</comment>
<evidence type="ECO:0000313" key="1">
    <source>
        <dbReference type="EMBL" id="KRG44546.1"/>
    </source>
</evidence>
<proteinExistence type="predicted"/>
<dbReference type="Proteomes" id="UP000050836">
    <property type="component" value="Unassembled WGS sequence"/>
</dbReference>
<protein>
    <submittedName>
        <fullName evidence="1">Uncharacterized protein</fullName>
    </submittedName>
</protein>
<dbReference type="EMBL" id="LLXS01000007">
    <property type="protein sequence ID" value="KRG44546.1"/>
    <property type="molecule type" value="Genomic_DNA"/>
</dbReference>
<sequence>MRPAHDRDETLLREAAATRQRGSETVGGRRFPTDRRLHVITHRFNGQTGKTGIPLADILRRRRCWTRLFNVVPLLPHSLAVETGDGAGHCFVPQGRKPWARAIQGTAATAGSLNGAATSARWSRKRGVAGAV</sequence>
<gene>
    <name evidence="1" type="ORF">ARC78_05200</name>
</gene>
<keyword evidence="2" id="KW-1185">Reference proteome</keyword>
<accession>A0A0R0AQ35</accession>
<dbReference type="RefSeq" id="WP_054658445.1">
    <property type="nucleotide sequence ID" value="NZ_BAZI01000076.1"/>
</dbReference>
<evidence type="ECO:0000313" key="2">
    <source>
        <dbReference type="Proteomes" id="UP000050836"/>
    </source>
</evidence>